<evidence type="ECO:0000256" key="3">
    <source>
        <dbReference type="ARBA" id="ARBA00022676"/>
    </source>
</evidence>
<dbReference type="Gene3D" id="3.90.550.50">
    <property type="match status" value="1"/>
</dbReference>
<comment type="caution">
    <text evidence="11">The sequence shown here is derived from an EMBL/GenBank/DDBJ whole genome shotgun (WGS) entry which is preliminary data.</text>
</comment>
<evidence type="ECO:0000256" key="6">
    <source>
        <dbReference type="ARBA" id="ARBA00022968"/>
    </source>
</evidence>
<evidence type="ECO:0000256" key="5">
    <source>
        <dbReference type="ARBA" id="ARBA00022692"/>
    </source>
</evidence>
<comment type="subcellular location">
    <subcellularLocation>
        <location evidence="1 10">Golgi apparatus membrane</location>
        <topology evidence="1 10">Single-pass type II membrane protein</topology>
    </subcellularLocation>
</comment>
<proteinExistence type="inferred from homology"/>
<dbReference type="Pfam" id="PF01762">
    <property type="entry name" value="Galactosyl_T"/>
    <property type="match status" value="1"/>
</dbReference>
<keyword evidence="6" id="KW-0735">Signal-anchor</keyword>
<evidence type="ECO:0000256" key="1">
    <source>
        <dbReference type="ARBA" id="ARBA00004323"/>
    </source>
</evidence>
<keyword evidence="12" id="KW-1185">Reference proteome</keyword>
<dbReference type="PANTHER" id="PTHR11214:SF349">
    <property type="entry name" value="BETA-1,3-GALACTOSYLTRANSFERASE BRN"/>
    <property type="match status" value="1"/>
</dbReference>
<keyword evidence="3 10" id="KW-0328">Glycosyltransferase</keyword>
<reference evidence="11 12" key="1">
    <citation type="submission" date="2024-08" db="EMBL/GenBank/DDBJ databases">
        <authorList>
            <person name="Cucini C."/>
            <person name="Frati F."/>
        </authorList>
    </citation>
    <scope>NUCLEOTIDE SEQUENCE [LARGE SCALE GENOMIC DNA]</scope>
</reference>
<protein>
    <recommendedName>
        <fullName evidence="10">Hexosyltransferase</fullName>
        <ecNumber evidence="10">2.4.1.-</ecNumber>
    </recommendedName>
</protein>
<keyword evidence="9" id="KW-0472">Membrane</keyword>
<dbReference type="Proteomes" id="UP001642540">
    <property type="component" value="Unassembled WGS sequence"/>
</dbReference>
<dbReference type="PANTHER" id="PTHR11214">
    <property type="entry name" value="BETA-1,3-N-ACETYLGLUCOSAMINYLTRANSFERASE"/>
    <property type="match status" value="1"/>
</dbReference>
<evidence type="ECO:0000256" key="7">
    <source>
        <dbReference type="ARBA" id="ARBA00022989"/>
    </source>
</evidence>
<evidence type="ECO:0000256" key="2">
    <source>
        <dbReference type="ARBA" id="ARBA00008661"/>
    </source>
</evidence>
<organism evidence="11 12">
    <name type="scientific">Orchesella dallaii</name>
    <dbReference type="NCBI Taxonomy" id="48710"/>
    <lineage>
        <taxon>Eukaryota</taxon>
        <taxon>Metazoa</taxon>
        <taxon>Ecdysozoa</taxon>
        <taxon>Arthropoda</taxon>
        <taxon>Hexapoda</taxon>
        <taxon>Collembola</taxon>
        <taxon>Entomobryomorpha</taxon>
        <taxon>Entomobryoidea</taxon>
        <taxon>Orchesellidae</taxon>
        <taxon>Orchesellinae</taxon>
        <taxon>Orchesella</taxon>
    </lineage>
</organism>
<name>A0ABP1QP37_9HEXA</name>
<evidence type="ECO:0000256" key="8">
    <source>
        <dbReference type="ARBA" id="ARBA00023034"/>
    </source>
</evidence>
<evidence type="ECO:0000256" key="9">
    <source>
        <dbReference type="ARBA" id="ARBA00023136"/>
    </source>
</evidence>
<evidence type="ECO:0000256" key="4">
    <source>
        <dbReference type="ARBA" id="ARBA00022679"/>
    </source>
</evidence>
<evidence type="ECO:0000256" key="10">
    <source>
        <dbReference type="RuleBase" id="RU363063"/>
    </source>
</evidence>
<dbReference type="EMBL" id="CAXLJM020000041">
    <property type="protein sequence ID" value="CAL8109721.1"/>
    <property type="molecule type" value="Genomic_DNA"/>
</dbReference>
<accession>A0ABP1QP37</accession>
<comment type="similarity">
    <text evidence="2 10">Belongs to the glycosyltransferase 31 family.</text>
</comment>
<keyword evidence="5" id="KW-0812">Transmembrane</keyword>
<evidence type="ECO:0000313" key="12">
    <source>
        <dbReference type="Proteomes" id="UP001642540"/>
    </source>
</evidence>
<sequence length="370" mass="43476">MSSVSSMDRIRSRMLYKFMRIKCYRVAGFIFLMLTMLFVIDISGVLRHMQEKSFDAEFSYPLERPDFIEIVNAFRKGGNIAIPPINNLYSSIPIETFPVKNCSEEGHIPLIILVKSAPSNSKLRQAIRETWKVAALESSAKTVFFVGKHQINENDEEEVLTRAIDDESNFYKDIVRLDFDDSYYNNTIKTMLEMRWAVEKCSNFDYALLVDDDYYVSINRIFLFVTNPFEYPPTENSIKRTNQVNQLYAGYRMHPPPHRHKIMTKWFVPLDEYPYDYFPPYVTAGAILLSKAALFDIYYASFYTAHFRFDDIYVAICAKKMNITPINSNYFRFWTTHDESPEEYLIASHGFSDSERLHRFWESQKSHGYC</sequence>
<keyword evidence="4" id="KW-0808">Transferase</keyword>
<gene>
    <name evidence="11" type="ORF">ODALV1_LOCUS13627</name>
</gene>
<dbReference type="EC" id="2.4.1.-" evidence="10"/>
<dbReference type="InterPro" id="IPR002659">
    <property type="entry name" value="Glyco_trans_31"/>
</dbReference>
<evidence type="ECO:0000313" key="11">
    <source>
        <dbReference type="EMBL" id="CAL8109721.1"/>
    </source>
</evidence>
<keyword evidence="8 10" id="KW-0333">Golgi apparatus</keyword>
<keyword evidence="7" id="KW-1133">Transmembrane helix</keyword>